<protein>
    <recommendedName>
        <fullName evidence="3">DC1 domain-containing protein</fullName>
    </recommendedName>
</protein>
<dbReference type="SUPFAM" id="SSF57889">
    <property type="entry name" value="Cysteine-rich domain"/>
    <property type="match status" value="5"/>
</dbReference>
<name>A0ABD1FR82_SALDI</name>
<accession>A0ABD1FR82</accession>
<feature type="region of interest" description="Disordered" evidence="2">
    <location>
        <begin position="1"/>
        <end position="23"/>
    </location>
</feature>
<dbReference type="AlphaFoldDB" id="A0ABD1FR82"/>
<proteinExistence type="predicted"/>
<sequence length="631" mass="73123">MEDEIYDHVSHKHPLSRVPDSARKGENSYVCYGCWRAFLPGEATYGCSRRCGFEWLLHKECMEMPREIMHPFHPSHSLTLALNHSSFKKCAVCEGTDVAGLGYRCSQACDGFWIHMECSEGFEDKDERRPPLAHPSHPQHELRFSKKTRWCPFPCDACGATERGDSYICTLCDYWIHESCALLPSSADFPRHRHSLSLAFSTPREYILNRFDCGVCNTTLPLTRWVYHCHLCSYVVHLNCATSTFVDGENEDAKATDDEKEVTKFPIAVDDMYEEMIRPFVKRQRGQIFVPRDHSKYSFSNHPHRLTFTTFSSVSSSSSSSSQDHYKKNEEDYDEDDFDSILTCDGCTLPIQDKKQTDDEYEHGYMNCNECKYFLHLSCFNLPLFISSLPIHPLKDHNLMLRNAGGKLASWVICYICRSDTNGIYYACTYEECKFIIDIKCASLPNTIKHAAHPRHNYLKLVTDYDFRSGFCENCYWPISQRKEQYICNSCRFCVCGNCVMLPARNKHRLENHALALTYDAYARSPGDFYCSSCEFKMISRRIWMYHCRDCDQSFHPKCFPATSGKYRNINFGTRQYMISSIHDHPLRFQIISKKKRCDLCRDDGYDQPGFQCASCFFVVCKSCGLKHMHV</sequence>
<dbReference type="InterPro" id="IPR004146">
    <property type="entry name" value="DC1"/>
</dbReference>
<evidence type="ECO:0000313" key="5">
    <source>
        <dbReference type="Proteomes" id="UP001567538"/>
    </source>
</evidence>
<dbReference type="PANTHER" id="PTHR32410">
    <property type="entry name" value="CYSTEINE/HISTIDINE-RICH C1 DOMAIN FAMILY PROTEIN"/>
    <property type="match status" value="1"/>
</dbReference>
<evidence type="ECO:0000313" key="4">
    <source>
        <dbReference type="EMBL" id="KAL1534359.1"/>
    </source>
</evidence>
<keyword evidence="5" id="KW-1185">Reference proteome</keyword>
<feature type="domain" description="DC1" evidence="3">
    <location>
        <begin position="190"/>
        <end position="241"/>
    </location>
</feature>
<feature type="region of interest" description="Disordered" evidence="2">
    <location>
        <begin position="312"/>
        <end position="333"/>
    </location>
</feature>
<dbReference type="EMBL" id="JBEAFC010000012">
    <property type="protein sequence ID" value="KAL1534359.1"/>
    <property type="molecule type" value="Genomic_DNA"/>
</dbReference>
<dbReference type="Proteomes" id="UP001567538">
    <property type="component" value="Unassembled WGS sequence"/>
</dbReference>
<dbReference type="PANTHER" id="PTHR32410:SF216">
    <property type="entry name" value="PHORBOL-ESTER_DAG-TYPE DOMAIN-CONTAINING PROTEIN"/>
    <property type="match status" value="1"/>
</dbReference>
<keyword evidence="1" id="KW-0677">Repeat</keyword>
<dbReference type="InterPro" id="IPR053192">
    <property type="entry name" value="Vacuole_Formation_Reg"/>
</dbReference>
<feature type="domain" description="DC1" evidence="3">
    <location>
        <begin position="71"/>
        <end position="118"/>
    </location>
</feature>
<dbReference type="InterPro" id="IPR046349">
    <property type="entry name" value="C1-like_sf"/>
</dbReference>
<organism evidence="4 5">
    <name type="scientific">Salvia divinorum</name>
    <name type="common">Maria pastora</name>
    <name type="synonym">Diviner's sage</name>
    <dbReference type="NCBI Taxonomy" id="28513"/>
    <lineage>
        <taxon>Eukaryota</taxon>
        <taxon>Viridiplantae</taxon>
        <taxon>Streptophyta</taxon>
        <taxon>Embryophyta</taxon>
        <taxon>Tracheophyta</taxon>
        <taxon>Spermatophyta</taxon>
        <taxon>Magnoliopsida</taxon>
        <taxon>eudicotyledons</taxon>
        <taxon>Gunneridae</taxon>
        <taxon>Pentapetalae</taxon>
        <taxon>asterids</taxon>
        <taxon>lamiids</taxon>
        <taxon>Lamiales</taxon>
        <taxon>Lamiaceae</taxon>
        <taxon>Nepetoideae</taxon>
        <taxon>Mentheae</taxon>
        <taxon>Salviinae</taxon>
        <taxon>Salvia</taxon>
        <taxon>Salvia subgen. Calosphace</taxon>
    </lineage>
</organism>
<feature type="compositionally biased region" description="Low complexity" evidence="2">
    <location>
        <begin position="312"/>
        <end position="322"/>
    </location>
</feature>
<feature type="domain" description="DC1" evidence="3">
    <location>
        <begin position="135"/>
        <end position="181"/>
    </location>
</feature>
<reference evidence="4 5" key="1">
    <citation type="submission" date="2024-06" db="EMBL/GenBank/DDBJ databases">
        <title>A chromosome level genome sequence of Diviner's sage (Salvia divinorum).</title>
        <authorList>
            <person name="Ford S.A."/>
            <person name="Ro D.-K."/>
            <person name="Ness R.W."/>
            <person name="Phillips M.A."/>
        </authorList>
    </citation>
    <scope>NUCLEOTIDE SEQUENCE [LARGE SCALE GENOMIC DNA]</scope>
    <source>
        <strain evidence="4">SAF-2024a</strain>
        <tissue evidence="4">Leaf</tissue>
    </source>
</reference>
<feature type="domain" description="DC1" evidence="3">
    <location>
        <begin position="396"/>
        <end position="442"/>
    </location>
</feature>
<evidence type="ECO:0000256" key="2">
    <source>
        <dbReference type="SAM" id="MobiDB-lite"/>
    </source>
</evidence>
<gene>
    <name evidence="4" type="ORF">AAHA92_30544</name>
</gene>
<evidence type="ECO:0000259" key="3">
    <source>
        <dbReference type="Pfam" id="PF03107"/>
    </source>
</evidence>
<dbReference type="Pfam" id="PF03107">
    <property type="entry name" value="C1_2"/>
    <property type="match status" value="5"/>
</dbReference>
<comment type="caution">
    <text evidence="4">The sequence shown here is derived from an EMBL/GenBank/DDBJ whole genome shotgun (WGS) entry which is preliminary data.</text>
</comment>
<feature type="domain" description="DC1" evidence="3">
    <location>
        <begin position="582"/>
        <end position="624"/>
    </location>
</feature>
<evidence type="ECO:0000256" key="1">
    <source>
        <dbReference type="ARBA" id="ARBA00022737"/>
    </source>
</evidence>